<dbReference type="EMBL" id="QRZA01000043">
    <property type="protein sequence ID" value="RGV30955.1"/>
    <property type="molecule type" value="Genomic_DNA"/>
</dbReference>
<evidence type="ECO:0000313" key="4">
    <source>
        <dbReference type="EMBL" id="RHM41534.1"/>
    </source>
</evidence>
<dbReference type="SUPFAM" id="SSF100950">
    <property type="entry name" value="NagB/RpiA/CoA transferase-like"/>
    <property type="match status" value="1"/>
</dbReference>
<dbReference type="PROSITE" id="PS01273">
    <property type="entry name" value="COA_TRANSF_1"/>
    <property type="match status" value="1"/>
</dbReference>
<dbReference type="SMART" id="SM00882">
    <property type="entry name" value="CoA_trans"/>
    <property type="match status" value="1"/>
</dbReference>
<gene>
    <name evidence="3" type="ORF">DWW18_19305</name>
    <name evidence="4" type="ORF">DWZ68_13795</name>
</gene>
<organism evidence="4 6">
    <name type="scientific">Butyricimonas virosa</name>
    <dbReference type="NCBI Taxonomy" id="544645"/>
    <lineage>
        <taxon>Bacteria</taxon>
        <taxon>Pseudomonadati</taxon>
        <taxon>Bacteroidota</taxon>
        <taxon>Bacteroidia</taxon>
        <taxon>Bacteroidales</taxon>
        <taxon>Odoribacteraceae</taxon>
        <taxon>Butyricimonas</taxon>
    </lineage>
</organism>
<dbReference type="GO" id="GO:0008410">
    <property type="term" value="F:CoA-transferase activity"/>
    <property type="evidence" value="ECO:0007669"/>
    <property type="project" value="InterPro"/>
</dbReference>
<name>A0A415QFC6_9BACT</name>
<comment type="caution">
    <text evidence="4">The sequence shown here is derived from an EMBL/GenBank/DDBJ whole genome shotgun (WGS) entry which is preliminary data.</text>
</comment>
<dbReference type="EMBL" id="QRPV01000020">
    <property type="protein sequence ID" value="RHM41534.1"/>
    <property type="molecule type" value="Genomic_DNA"/>
</dbReference>
<reference evidence="5 6" key="1">
    <citation type="submission" date="2018-08" db="EMBL/GenBank/DDBJ databases">
        <title>A genome reference for cultivated species of the human gut microbiota.</title>
        <authorList>
            <person name="Zou Y."/>
            <person name="Xue W."/>
            <person name="Luo G."/>
        </authorList>
    </citation>
    <scope>NUCLEOTIDE SEQUENCE [LARGE SCALE GENOMIC DNA]</scope>
    <source>
        <strain evidence="3 5">AF14-49</strain>
        <strain evidence="4 6">AF34-33</strain>
    </source>
</reference>
<evidence type="ECO:0000256" key="1">
    <source>
        <dbReference type="ARBA" id="ARBA00005612"/>
    </source>
</evidence>
<dbReference type="Proteomes" id="UP000286038">
    <property type="component" value="Unassembled WGS sequence"/>
</dbReference>
<dbReference type="NCBIfam" id="TIGR02429">
    <property type="entry name" value="pcaI_scoA_fam"/>
    <property type="match status" value="1"/>
</dbReference>
<dbReference type="Pfam" id="PF01144">
    <property type="entry name" value="CoA_trans"/>
    <property type="match status" value="1"/>
</dbReference>
<evidence type="ECO:0000313" key="5">
    <source>
        <dbReference type="Proteomes" id="UP000283589"/>
    </source>
</evidence>
<dbReference type="InterPro" id="IPR012792">
    <property type="entry name" value="3-oxoacid_CoA-transf_A"/>
</dbReference>
<dbReference type="PANTHER" id="PTHR13707:SF60">
    <property type="entry name" value="ACETATE COA-TRANSFERASE SUBUNIT ALPHA"/>
    <property type="match status" value="1"/>
</dbReference>
<proteinExistence type="inferred from homology"/>
<evidence type="ECO:0000313" key="3">
    <source>
        <dbReference type="EMBL" id="RGV30955.1"/>
    </source>
</evidence>
<evidence type="ECO:0000313" key="6">
    <source>
        <dbReference type="Proteomes" id="UP000286038"/>
    </source>
</evidence>
<dbReference type="AlphaFoldDB" id="A0A415QFC6"/>
<dbReference type="InterPro" id="IPR037171">
    <property type="entry name" value="NagB/RpiA_transferase-like"/>
</dbReference>
<evidence type="ECO:0000256" key="2">
    <source>
        <dbReference type="ARBA" id="ARBA00022679"/>
    </source>
</evidence>
<dbReference type="Gene3D" id="3.40.1080.10">
    <property type="entry name" value="Glutaconate Coenzyme A-transferase"/>
    <property type="match status" value="1"/>
</dbReference>
<sequence>MSKFISIEEAVSKVKDGMTIMVGGFLANGTPNKIVDALAKSGVKNLTLICNDTAYPDKGVGQLIANKQVKKLFVSHIGTNPHTSEQMNSGELEIEFCPQGSLAERVRAGGCGLGGILTQTGMGTIVAEGKQIVNVDGKDYLLEKPLRADIALVGASLGDKAGNLVYRGTSQNFNPLMASAADLVIAEVNELVEVGEIAAENVKTPSIMVDFIVK</sequence>
<dbReference type="InterPro" id="IPR004165">
    <property type="entry name" value="CoA_trans_fam_I"/>
</dbReference>
<accession>A0A415QFC6</accession>
<keyword evidence="2 4" id="KW-0808">Transferase</keyword>
<dbReference type="InterPro" id="IPR004163">
    <property type="entry name" value="CoA_transf_BS"/>
</dbReference>
<dbReference type="RefSeq" id="WP_106480604.1">
    <property type="nucleotide sequence ID" value="NZ_CABJDM010000020.1"/>
</dbReference>
<comment type="similarity">
    <text evidence="1">Belongs to the 3-oxoacid CoA-transferase subunit A family.</text>
</comment>
<dbReference type="Proteomes" id="UP000283589">
    <property type="component" value="Unassembled WGS sequence"/>
</dbReference>
<dbReference type="STRING" id="1121130.GCA_000519105_03360"/>
<protein>
    <submittedName>
        <fullName evidence="4">CoA transferase subunit A</fullName>
    </submittedName>
</protein>
<dbReference type="PANTHER" id="PTHR13707">
    <property type="entry name" value="KETOACID-COENZYME A TRANSFERASE"/>
    <property type="match status" value="1"/>
</dbReference>